<dbReference type="eggNOG" id="COG1024">
    <property type="taxonomic scope" value="Bacteria"/>
</dbReference>
<dbReference type="EMBL" id="FPBV01000025">
    <property type="protein sequence ID" value="SFV04879.1"/>
    <property type="molecule type" value="Genomic_DNA"/>
</dbReference>
<accession>A0A1I7L564</accession>
<dbReference type="Pfam" id="PF00378">
    <property type="entry name" value="ECH_1"/>
    <property type="match status" value="1"/>
</dbReference>
<evidence type="ECO:0000313" key="5">
    <source>
        <dbReference type="Proteomes" id="UP000183508"/>
    </source>
</evidence>
<protein>
    <submittedName>
        <fullName evidence="4">Enoyl-CoA hydratase/carnithine racemase</fullName>
    </submittedName>
</protein>
<reference evidence="5" key="1">
    <citation type="submission" date="2016-10" db="EMBL/GenBank/DDBJ databases">
        <authorList>
            <person name="Varghese N."/>
        </authorList>
    </citation>
    <scope>NUCLEOTIDE SEQUENCE [LARGE SCALE GENOMIC DNA]</scope>
    <source>
        <strain evidence="5">DSM 17980</strain>
    </source>
</reference>
<evidence type="ECO:0000313" key="4">
    <source>
        <dbReference type="EMBL" id="SFV04879.1"/>
    </source>
</evidence>
<dbReference type="AlphaFoldDB" id="A0A1I7L564"/>
<dbReference type="Proteomes" id="UP000183508">
    <property type="component" value="Unassembled WGS sequence"/>
</dbReference>
<keyword evidence="5" id="KW-1185">Reference proteome</keyword>
<comment type="similarity">
    <text evidence="1 3">Belongs to the enoyl-CoA hydratase/isomerase family.</text>
</comment>
<dbReference type="GO" id="GO:0016829">
    <property type="term" value="F:lyase activity"/>
    <property type="evidence" value="ECO:0007669"/>
    <property type="project" value="UniProtKB-KW"/>
</dbReference>
<gene>
    <name evidence="4" type="ORF">SAMN05421543_12530</name>
</gene>
<dbReference type="Gene3D" id="3.90.226.10">
    <property type="entry name" value="2-enoyl-CoA Hydratase, Chain A, domain 1"/>
    <property type="match status" value="1"/>
</dbReference>
<dbReference type="CDD" id="cd06558">
    <property type="entry name" value="crotonase-like"/>
    <property type="match status" value="1"/>
</dbReference>
<keyword evidence="2" id="KW-0456">Lyase</keyword>
<evidence type="ECO:0000256" key="2">
    <source>
        <dbReference type="ARBA" id="ARBA00023239"/>
    </source>
</evidence>
<evidence type="ECO:0000256" key="1">
    <source>
        <dbReference type="ARBA" id="ARBA00005254"/>
    </source>
</evidence>
<sequence length="263" mass="29342">MAGVEDWLYLVKEGEIATVVFNRPEKRNALNHAMWVRLSELMRECEADRAIKVVIFRGVDATAFAAGADISEFLTLRATKEGAMQYNRATVAAEHAIHHLSKPTIAMVQGYCVGGGCEIAVACDFRFADPTAKFGITPAKLGHVYNLPATKTLVDLVGPAKAKDILFTGRLLDAEEALRIGLVDRIVPAEDLERETWAYARMIARNAQFSVRGSKYVIGRILDGVTEETEDIRQLVLDSYETEDYQEGVRAFLEKRRPNFTWS</sequence>
<dbReference type="Gene3D" id="1.10.12.10">
    <property type="entry name" value="Lyase 2-enoyl-coa Hydratase, Chain A, domain 2"/>
    <property type="match status" value="1"/>
</dbReference>
<dbReference type="PANTHER" id="PTHR11941:SF54">
    <property type="entry name" value="ENOYL-COA HYDRATASE, MITOCHONDRIAL"/>
    <property type="match status" value="1"/>
</dbReference>
<proteinExistence type="inferred from homology"/>
<dbReference type="RefSeq" id="WP_074955830.1">
    <property type="nucleotide sequence ID" value="NZ_FPBV01000025.1"/>
</dbReference>
<dbReference type="InterPro" id="IPR001753">
    <property type="entry name" value="Enoyl-CoA_hydra/iso"/>
</dbReference>
<evidence type="ECO:0000256" key="3">
    <source>
        <dbReference type="RuleBase" id="RU003707"/>
    </source>
</evidence>
<name>A0A1I7L564_9BACL</name>
<dbReference type="SUPFAM" id="SSF52096">
    <property type="entry name" value="ClpP/crotonase"/>
    <property type="match status" value="1"/>
</dbReference>
<dbReference type="InterPro" id="IPR014748">
    <property type="entry name" value="Enoyl-CoA_hydra_C"/>
</dbReference>
<dbReference type="GO" id="GO:0006635">
    <property type="term" value="P:fatty acid beta-oxidation"/>
    <property type="evidence" value="ECO:0007669"/>
    <property type="project" value="TreeGrafter"/>
</dbReference>
<dbReference type="InterPro" id="IPR018376">
    <property type="entry name" value="Enoyl-CoA_hyd/isom_CS"/>
</dbReference>
<dbReference type="PANTHER" id="PTHR11941">
    <property type="entry name" value="ENOYL-COA HYDRATASE-RELATED"/>
    <property type="match status" value="1"/>
</dbReference>
<dbReference type="InterPro" id="IPR029045">
    <property type="entry name" value="ClpP/crotonase-like_dom_sf"/>
</dbReference>
<organism evidence="4 5">
    <name type="scientific">Alicyclobacillus macrosporangiidus</name>
    <dbReference type="NCBI Taxonomy" id="392015"/>
    <lineage>
        <taxon>Bacteria</taxon>
        <taxon>Bacillati</taxon>
        <taxon>Bacillota</taxon>
        <taxon>Bacilli</taxon>
        <taxon>Bacillales</taxon>
        <taxon>Alicyclobacillaceae</taxon>
        <taxon>Alicyclobacillus</taxon>
    </lineage>
</organism>
<dbReference type="STRING" id="392015.SAMN05421543_12530"/>
<dbReference type="OrthoDB" id="9775794at2"/>
<dbReference type="PROSITE" id="PS00166">
    <property type="entry name" value="ENOYL_COA_HYDRATASE"/>
    <property type="match status" value="1"/>
</dbReference>